<organism evidence="5 6">
    <name type="scientific">Pseudovirgaria hyperparasitica</name>
    <dbReference type="NCBI Taxonomy" id="470096"/>
    <lineage>
        <taxon>Eukaryota</taxon>
        <taxon>Fungi</taxon>
        <taxon>Dikarya</taxon>
        <taxon>Ascomycota</taxon>
        <taxon>Pezizomycotina</taxon>
        <taxon>Dothideomycetes</taxon>
        <taxon>Dothideomycetes incertae sedis</taxon>
        <taxon>Acrospermales</taxon>
        <taxon>Acrospermaceae</taxon>
        <taxon>Pseudovirgaria</taxon>
    </lineage>
</organism>
<dbReference type="Proteomes" id="UP000799437">
    <property type="component" value="Unassembled WGS sequence"/>
</dbReference>
<keyword evidence="4" id="KW-0472">Membrane</keyword>
<evidence type="ECO:0000313" key="6">
    <source>
        <dbReference type="Proteomes" id="UP000799437"/>
    </source>
</evidence>
<reference evidence="5" key="1">
    <citation type="journal article" date="2020" name="Stud. Mycol.">
        <title>101 Dothideomycetes genomes: a test case for predicting lifestyles and emergence of pathogens.</title>
        <authorList>
            <person name="Haridas S."/>
            <person name="Albert R."/>
            <person name="Binder M."/>
            <person name="Bloem J."/>
            <person name="Labutti K."/>
            <person name="Salamov A."/>
            <person name="Andreopoulos B."/>
            <person name="Baker S."/>
            <person name="Barry K."/>
            <person name="Bills G."/>
            <person name="Bluhm B."/>
            <person name="Cannon C."/>
            <person name="Castanera R."/>
            <person name="Culley D."/>
            <person name="Daum C."/>
            <person name="Ezra D."/>
            <person name="Gonzalez J."/>
            <person name="Henrissat B."/>
            <person name="Kuo A."/>
            <person name="Liang C."/>
            <person name="Lipzen A."/>
            <person name="Lutzoni F."/>
            <person name="Magnuson J."/>
            <person name="Mondo S."/>
            <person name="Nolan M."/>
            <person name="Ohm R."/>
            <person name="Pangilinan J."/>
            <person name="Park H.-J."/>
            <person name="Ramirez L."/>
            <person name="Alfaro M."/>
            <person name="Sun H."/>
            <person name="Tritt A."/>
            <person name="Yoshinaga Y."/>
            <person name="Zwiers L.-H."/>
            <person name="Turgeon B."/>
            <person name="Goodwin S."/>
            <person name="Spatafora J."/>
            <person name="Crous P."/>
            <person name="Grigoriev I."/>
        </authorList>
    </citation>
    <scope>NUCLEOTIDE SEQUENCE</scope>
    <source>
        <strain evidence="5">CBS 121739</strain>
    </source>
</reference>
<evidence type="ECO:0000256" key="2">
    <source>
        <dbReference type="ARBA" id="ARBA00022676"/>
    </source>
</evidence>
<comment type="similarity">
    <text evidence="1">Belongs to the glycosyltransferase 34 family.</text>
</comment>
<keyword evidence="4" id="KW-0812">Transmembrane</keyword>
<dbReference type="AlphaFoldDB" id="A0A6A6W4Q3"/>
<keyword evidence="2" id="KW-0328">Glycosyltransferase</keyword>
<dbReference type="PANTHER" id="PTHR31306">
    <property type="entry name" value="ALPHA-1,6-MANNOSYLTRANSFERASE MNN11-RELATED"/>
    <property type="match status" value="1"/>
</dbReference>
<evidence type="ECO:0000256" key="3">
    <source>
        <dbReference type="ARBA" id="ARBA00022679"/>
    </source>
</evidence>
<dbReference type="RefSeq" id="XP_033599387.1">
    <property type="nucleotide sequence ID" value="XM_033745574.1"/>
</dbReference>
<protein>
    <recommendedName>
        <fullName evidence="7">Nucleotide-diphospho-sugar transferase domain-containing protein</fullName>
    </recommendedName>
</protein>
<dbReference type="Gene3D" id="3.90.550.10">
    <property type="entry name" value="Spore Coat Polysaccharide Biosynthesis Protein SpsA, Chain A"/>
    <property type="match status" value="1"/>
</dbReference>
<accession>A0A6A6W4Q3</accession>
<dbReference type="InterPro" id="IPR008630">
    <property type="entry name" value="Glyco_trans_34"/>
</dbReference>
<evidence type="ECO:0000256" key="4">
    <source>
        <dbReference type="SAM" id="Phobius"/>
    </source>
</evidence>
<dbReference type="GO" id="GO:0000139">
    <property type="term" value="C:Golgi membrane"/>
    <property type="evidence" value="ECO:0007669"/>
    <property type="project" value="TreeGrafter"/>
</dbReference>
<keyword evidence="6" id="KW-1185">Reference proteome</keyword>
<dbReference type="PANTHER" id="PTHR31306:SF3">
    <property type="entry name" value="NUCLEOTIDE-DIPHOSPHO-SUGAR TRANSFERASE DOMAIN-CONTAINING PROTEIN"/>
    <property type="match status" value="1"/>
</dbReference>
<dbReference type="GO" id="GO:0006487">
    <property type="term" value="P:protein N-linked glycosylation"/>
    <property type="evidence" value="ECO:0007669"/>
    <property type="project" value="TreeGrafter"/>
</dbReference>
<feature type="transmembrane region" description="Helical" evidence="4">
    <location>
        <begin position="12"/>
        <end position="33"/>
    </location>
</feature>
<dbReference type="InterPro" id="IPR029044">
    <property type="entry name" value="Nucleotide-diphossugar_trans"/>
</dbReference>
<evidence type="ECO:0008006" key="7">
    <source>
        <dbReference type="Google" id="ProtNLM"/>
    </source>
</evidence>
<keyword evidence="4" id="KW-1133">Transmembrane helix</keyword>
<dbReference type="GO" id="GO:0016757">
    <property type="term" value="F:glycosyltransferase activity"/>
    <property type="evidence" value="ECO:0007669"/>
    <property type="project" value="UniProtKB-KW"/>
</dbReference>
<dbReference type="GeneID" id="54486628"/>
<gene>
    <name evidence="5" type="ORF">EJ05DRAFT_486945</name>
</gene>
<keyword evidence="3" id="KW-0808">Transferase</keyword>
<sequence length="371" mass="42136">MAALNVAWRRSVIAVAVLLGFFGFTLFFFPATVPEDLHGRIPFSGDKSPVEPAHAETSADDLSFINIVRALWKPLAVDITQKSFTDREGNVHTMGKAPYYTKKLGKKLVILDVDTRPLDKEGEVNAPEAPTWENLHHLSAGIMSHYLYAKIHGYDYKFIRSPEYDYQQGGWTKVLMSHELMKSYDWVVTVDSDAEFTSPELPLEWMMNYWNFTSKTAIAMANDPAGEPNFDSKHNVVLNTGFFFSQAKAPKVEEIYKKWGDCTTGKEYEECTKWTYESFREQTAFSEHIRYDFPEEGVIVALPCAQANGFPEAAGSGCTGQFLKHFWTEKNLSKRQLADGIMQAVVPQLYSSFKDSVVDWHMKSVKGNEIW</sequence>
<evidence type="ECO:0000256" key="1">
    <source>
        <dbReference type="ARBA" id="ARBA00005664"/>
    </source>
</evidence>
<dbReference type="OrthoDB" id="3763672at2759"/>
<evidence type="ECO:0000313" key="5">
    <source>
        <dbReference type="EMBL" id="KAF2756936.1"/>
    </source>
</evidence>
<dbReference type="EMBL" id="ML996574">
    <property type="protein sequence ID" value="KAF2756936.1"/>
    <property type="molecule type" value="Genomic_DNA"/>
</dbReference>
<proteinExistence type="inferred from homology"/>
<name>A0A6A6W4Q3_9PEZI</name>